<dbReference type="SUPFAM" id="SSF51306">
    <property type="entry name" value="LexA/Signal peptidase"/>
    <property type="match status" value="1"/>
</dbReference>
<protein>
    <submittedName>
        <fullName evidence="2">ORF110</fullName>
    </submittedName>
</protein>
<dbReference type="KEGG" id="vg:5133857"/>
<sequence>MDRSVYSLLKKKLTLKKVFVEDDRLTLVSLNKEYRDLHFYRNESVRLVGKVIL</sequence>
<name>Q4ZA69_9CAUD</name>
<dbReference type="InterPro" id="IPR015927">
    <property type="entry name" value="Peptidase_S24_S26A/B/C"/>
</dbReference>
<dbReference type="Gene3D" id="2.10.109.10">
    <property type="entry name" value="Umud Fragment, subunit A"/>
    <property type="match status" value="1"/>
</dbReference>
<dbReference type="Proteomes" id="UP000000973">
    <property type="component" value="Segment"/>
</dbReference>
<dbReference type="Pfam" id="PF00717">
    <property type="entry name" value="Peptidase_S24"/>
    <property type="match status" value="1"/>
</dbReference>
<accession>Q4ZA69</accession>
<dbReference type="GeneID" id="5133857"/>
<proteinExistence type="predicted"/>
<evidence type="ECO:0000313" key="3">
    <source>
        <dbReference type="Proteomes" id="UP000000973"/>
    </source>
</evidence>
<dbReference type="EMBL" id="AY954968">
    <property type="protein sequence ID" value="AAX92073.1"/>
    <property type="molecule type" value="Genomic_DNA"/>
</dbReference>
<dbReference type="SMR" id="Q4ZA69"/>
<dbReference type="RefSeq" id="YP_240857.1">
    <property type="nucleotide sequence ID" value="NC_007065.1"/>
</dbReference>
<evidence type="ECO:0000259" key="1">
    <source>
        <dbReference type="Pfam" id="PF00717"/>
    </source>
</evidence>
<feature type="domain" description="Peptidase S24/S26A/S26B/S26C" evidence="1">
    <location>
        <begin position="8"/>
        <end position="52"/>
    </location>
</feature>
<reference evidence="2 3" key="1">
    <citation type="journal article" date="2005" name="Proc. Natl. Acad. Sci. U.S.A.">
        <title>The complete genomes and proteomes of 27 Staphylococcus aureus bacteriophages.</title>
        <authorList>
            <person name="Kwan T."/>
            <person name="Liu J."/>
            <person name="Dubow M."/>
            <person name="Gros P."/>
            <person name="Pelletier J."/>
        </authorList>
    </citation>
    <scope>NUCLEOTIDE SEQUENCE</scope>
</reference>
<keyword evidence="3" id="KW-1185">Reference proteome</keyword>
<dbReference type="InterPro" id="IPR036286">
    <property type="entry name" value="LexA/Signal_pep-like_sf"/>
</dbReference>
<organism evidence="2 3">
    <name type="scientific">Staphylococcus phage X2</name>
    <dbReference type="NCBI Taxonomy" id="2908152"/>
    <lineage>
        <taxon>Viruses</taxon>
        <taxon>Duplodnaviria</taxon>
        <taxon>Heunggongvirae</taxon>
        <taxon>Uroviricota</taxon>
        <taxon>Caudoviricetes</taxon>
        <taxon>Azeredovirinae</taxon>
        <taxon>Phietavirus</taxon>
        <taxon>Phietavirus X2</taxon>
    </lineage>
</organism>
<evidence type="ECO:0000313" key="2">
    <source>
        <dbReference type="EMBL" id="AAX92073.1"/>
    </source>
</evidence>